<proteinExistence type="inferred from homology"/>
<dbReference type="EMBL" id="RSEC01000036">
    <property type="protein sequence ID" value="RSD20224.1"/>
    <property type="molecule type" value="Genomic_DNA"/>
</dbReference>
<feature type="transmembrane region" description="Helical" evidence="10">
    <location>
        <begin position="84"/>
        <end position="105"/>
    </location>
</feature>
<keyword evidence="6" id="KW-0769">Symport</keyword>
<feature type="transmembrane region" description="Helical" evidence="10">
    <location>
        <begin position="126"/>
        <end position="143"/>
    </location>
</feature>
<keyword evidence="3" id="KW-0813">Transport</keyword>
<feature type="transmembrane region" description="Helical" evidence="10">
    <location>
        <begin position="413"/>
        <end position="434"/>
    </location>
</feature>
<comment type="subcellular location">
    <subcellularLocation>
        <location evidence="1">Cell membrane</location>
        <topology evidence="1">Multi-pass membrane protein</topology>
    </subcellularLocation>
</comment>
<evidence type="ECO:0000256" key="1">
    <source>
        <dbReference type="ARBA" id="ARBA00004651"/>
    </source>
</evidence>
<dbReference type="GO" id="GO:0005886">
    <property type="term" value="C:plasma membrane"/>
    <property type="evidence" value="ECO:0007669"/>
    <property type="project" value="UniProtKB-SubCell"/>
</dbReference>
<feature type="transmembrane region" description="Helical" evidence="10">
    <location>
        <begin position="12"/>
        <end position="31"/>
    </location>
</feature>
<dbReference type="PANTHER" id="PTHR48086">
    <property type="entry name" value="SODIUM/PROLINE SYMPORTER-RELATED"/>
    <property type="match status" value="1"/>
</dbReference>
<dbReference type="PANTHER" id="PTHR48086:SF6">
    <property type="entry name" value="CATION_ACETATE SYMPORTER ACTP"/>
    <property type="match status" value="1"/>
</dbReference>
<evidence type="ECO:0000256" key="9">
    <source>
        <dbReference type="RuleBase" id="RU362091"/>
    </source>
</evidence>
<feature type="transmembrane region" description="Helical" evidence="10">
    <location>
        <begin position="497"/>
        <end position="514"/>
    </location>
</feature>
<dbReference type="Gene3D" id="1.20.1730.10">
    <property type="entry name" value="Sodium/glucose cotransporter"/>
    <property type="match status" value="1"/>
</dbReference>
<keyword evidence="12" id="KW-1185">Reference proteome</keyword>
<feature type="transmembrane region" description="Helical" evidence="10">
    <location>
        <begin position="287"/>
        <end position="308"/>
    </location>
</feature>
<dbReference type="GO" id="GO:0015293">
    <property type="term" value="F:symporter activity"/>
    <property type="evidence" value="ECO:0007669"/>
    <property type="project" value="UniProtKB-KW"/>
</dbReference>
<dbReference type="GO" id="GO:0015123">
    <property type="term" value="F:acetate transmembrane transporter activity"/>
    <property type="evidence" value="ECO:0007669"/>
    <property type="project" value="TreeGrafter"/>
</dbReference>
<dbReference type="OrthoDB" id="9764416at2"/>
<dbReference type="GO" id="GO:0006847">
    <property type="term" value="P:plasma membrane acetate transport"/>
    <property type="evidence" value="ECO:0007669"/>
    <property type="project" value="TreeGrafter"/>
</dbReference>
<evidence type="ECO:0000256" key="3">
    <source>
        <dbReference type="ARBA" id="ARBA00022448"/>
    </source>
</evidence>
<dbReference type="Pfam" id="PF00474">
    <property type="entry name" value="SSF"/>
    <property type="match status" value="1"/>
</dbReference>
<feature type="transmembrane region" description="Helical" evidence="10">
    <location>
        <begin position="389"/>
        <end position="407"/>
    </location>
</feature>
<keyword evidence="5 10" id="KW-0812">Transmembrane</keyword>
<keyword evidence="7 10" id="KW-1133">Transmembrane helix</keyword>
<name>A0A3R9FB49_9PSEU</name>
<evidence type="ECO:0000313" key="12">
    <source>
        <dbReference type="Proteomes" id="UP000267081"/>
    </source>
</evidence>
<evidence type="ECO:0000256" key="10">
    <source>
        <dbReference type="SAM" id="Phobius"/>
    </source>
</evidence>
<reference evidence="11 12" key="1">
    <citation type="submission" date="2018-12" db="EMBL/GenBank/DDBJ databases">
        <title>Amycolatopsis eburnea sp. nov. actinomycete associate with arbuscular mycorrhiza fungal spore.</title>
        <authorList>
            <person name="Lumyong S."/>
            <person name="Chaiya L."/>
        </authorList>
    </citation>
    <scope>NUCLEOTIDE SEQUENCE [LARGE SCALE GENOMIC DNA]</scope>
    <source>
        <strain evidence="11 12">GLM-1</strain>
    </source>
</reference>
<comment type="similarity">
    <text evidence="2 9">Belongs to the sodium:solute symporter (SSF) (TC 2.A.21) family.</text>
</comment>
<dbReference type="AlphaFoldDB" id="A0A3R9FB49"/>
<organism evidence="11 12">
    <name type="scientific">Amycolatopsis eburnea</name>
    <dbReference type="NCBI Taxonomy" id="2267691"/>
    <lineage>
        <taxon>Bacteria</taxon>
        <taxon>Bacillati</taxon>
        <taxon>Actinomycetota</taxon>
        <taxon>Actinomycetes</taxon>
        <taxon>Pseudonocardiales</taxon>
        <taxon>Pseudonocardiaceae</taxon>
        <taxon>Amycolatopsis</taxon>
    </lineage>
</organism>
<evidence type="ECO:0000256" key="8">
    <source>
        <dbReference type="ARBA" id="ARBA00023136"/>
    </source>
</evidence>
<dbReference type="PROSITE" id="PS50283">
    <property type="entry name" value="NA_SOLUT_SYMP_3"/>
    <property type="match status" value="1"/>
</dbReference>
<keyword evidence="8 10" id="KW-0472">Membrane</keyword>
<dbReference type="InterPro" id="IPR001734">
    <property type="entry name" value="Na/solute_symporter"/>
</dbReference>
<keyword evidence="4" id="KW-1003">Cell membrane</keyword>
<evidence type="ECO:0000313" key="11">
    <source>
        <dbReference type="EMBL" id="RSD20224.1"/>
    </source>
</evidence>
<feature type="transmembrane region" description="Helical" evidence="10">
    <location>
        <begin position="163"/>
        <end position="181"/>
    </location>
</feature>
<evidence type="ECO:0000256" key="6">
    <source>
        <dbReference type="ARBA" id="ARBA00022847"/>
    </source>
</evidence>
<sequence length="542" mass="56353">MNLAAGVEGSNSTLNIIIFLVFVAITLVIVFRASRNTKTASDYYAAGRAFTGPQNGIAISGDYLSAASFLGIAGAIAINGYDGFLYSIGFLVAWLVALLLVAELLRNTGKFTMGDVLAFRMKQTPVRAAAAVSTLAVSFFYLLAQMAGAGGLVNLLLGIEGEAGQDVVIAVVGVIMILYVLIGGMKGTTWVQIIKAALLIVGAFAMTLWVLGKYGFNLSDLFQAAVDKGGKSGAALLDPGKQYGKTGTTKLDFLSLGIALVLGTAGLPHVLMRFYTVPTARDARRSVVWAIVLIGVFYLFTLVLGYGAGALVGPEKISKAPGTTNSAAPLLALELGGPVLLGFISAVAFATILAVVAGLTITASASFAHDVYANVIKKGQISTGGEVKVARITALVIGALAIAGGILAKSQNVAFLVALAFAVAASANLPTILYSLFWKRFNTQGALWSIYGGLFVTIVLIVFSPAVSGKPVDAKTGKSASMIQGVDFHWFPLDNPGLVSIPAAFLLGWLGTVLSKERNAKKYAEMEVRALTGAGAEKAVQH</sequence>
<feature type="transmembrane region" description="Helical" evidence="10">
    <location>
        <begin position="193"/>
        <end position="212"/>
    </location>
</feature>
<protein>
    <submittedName>
        <fullName evidence="11">Cation acetate symporter</fullName>
    </submittedName>
</protein>
<gene>
    <name evidence="11" type="ORF">EIY87_18710</name>
</gene>
<dbReference type="Proteomes" id="UP000267081">
    <property type="component" value="Unassembled WGS sequence"/>
</dbReference>
<dbReference type="RefSeq" id="WP_125309603.1">
    <property type="nucleotide sequence ID" value="NZ_RSEC01000036.1"/>
</dbReference>
<evidence type="ECO:0000256" key="4">
    <source>
        <dbReference type="ARBA" id="ARBA00022475"/>
    </source>
</evidence>
<feature type="transmembrane region" description="Helical" evidence="10">
    <location>
        <begin position="446"/>
        <end position="467"/>
    </location>
</feature>
<feature type="transmembrane region" description="Helical" evidence="10">
    <location>
        <begin position="57"/>
        <end position="78"/>
    </location>
</feature>
<evidence type="ECO:0000256" key="2">
    <source>
        <dbReference type="ARBA" id="ARBA00006434"/>
    </source>
</evidence>
<evidence type="ECO:0000256" key="5">
    <source>
        <dbReference type="ARBA" id="ARBA00022692"/>
    </source>
</evidence>
<feature type="transmembrane region" description="Helical" evidence="10">
    <location>
        <begin position="253"/>
        <end position="275"/>
    </location>
</feature>
<dbReference type="InterPro" id="IPR038377">
    <property type="entry name" value="Na/Glc_symporter_sf"/>
</dbReference>
<dbReference type="CDD" id="cd11480">
    <property type="entry name" value="SLC5sbd_u4"/>
    <property type="match status" value="1"/>
</dbReference>
<evidence type="ECO:0000256" key="7">
    <source>
        <dbReference type="ARBA" id="ARBA00022989"/>
    </source>
</evidence>
<dbReference type="InterPro" id="IPR050277">
    <property type="entry name" value="Sodium:Solute_Symporter"/>
</dbReference>
<feature type="transmembrane region" description="Helical" evidence="10">
    <location>
        <begin position="339"/>
        <end position="368"/>
    </location>
</feature>
<comment type="caution">
    <text evidence="11">The sequence shown here is derived from an EMBL/GenBank/DDBJ whole genome shotgun (WGS) entry which is preliminary data.</text>
</comment>
<dbReference type="NCBIfam" id="TIGR00813">
    <property type="entry name" value="sss"/>
    <property type="match status" value="1"/>
</dbReference>
<accession>A0A3R9FB49</accession>